<feature type="region of interest" description="Disordered" evidence="7">
    <location>
        <begin position="211"/>
        <end position="233"/>
    </location>
</feature>
<evidence type="ECO:0000256" key="7">
    <source>
        <dbReference type="SAM" id="MobiDB-lite"/>
    </source>
</evidence>
<dbReference type="GO" id="GO:0005506">
    <property type="term" value="F:iron ion binding"/>
    <property type="evidence" value="ECO:0007669"/>
    <property type="project" value="InterPro"/>
</dbReference>
<proteinExistence type="inferred from homology"/>
<keyword evidence="5" id="KW-0408">Iron</keyword>
<sequence>MGRIPVLTITDPELIRLILVKDFHVFVGRHVVWTPNIPIRTRNLTQLYGDDWKRVRSIVSPIFSSGKMHRMYPQIRQCLAPFTNYMDVLAENRQEINMVDTFAKFFLDVNATTIYATKLDLYKSPTDGDTTSENPFVLHARSKVVFHDWKEVAKVLLPKVALKWIGIEDTKANYFFEDFIRHILKDRRDNPGKTHNDFVQLLMDAEVIDRKTGDHSATTQDDKDNSEIHHGNQ</sequence>
<keyword evidence="2" id="KW-0349">Heme</keyword>
<dbReference type="InterPro" id="IPR050705">
    <property type="entry name" value="Cytochrome_P450_3A"/>
</dbReference>
<evidence type="ECO:0000256" key="2">
    <source>
        <dbReference type="ARBA" id="ARBA00022617"/>
    </source>
</evidence>
<feature type="non-terminal residue" evidence="8">
    <location>
        <position position="233"/>
    </location>
</feature>
<dbReference type="EMBL" id="CAJPVJ010014026">
    <property type="protein sequence ID" value="CAG2175153.1"/>
    <property type="molecule type" value="Genomic_DNA"/>
</dbReference>
<evidence type="ECO:0000256" key="6">
    <source>
        <dbReference type="ARBA" id="ARBA00023033"/>
    </source>
</evidence>
<reference evidence="8" key="1">
    <citation type="submission" date="2020-11" db="EMBL/GenBank/DDBJ databases">
        <authorList>
            <person name="Tran Van P."/>
        </authorList>
    </citation>
    <scope>NUCLEOTIDE SEQUENCE</scope>
</reference>
<dbReference type="Proteomes" id="UP000728032">
    <property type="component" value="Unassembled WGS sequence"/>
</dbReference>
<dbReference type="InterPro" id="IPR036396">
    <property type="entry name" value="Cyt_P450_sf"/>
</dbReference>
<keyword evidence="6" id="KW-0503">Monooxygenase</keyword>
<evidence type="ECO:0008006" key="10">
    <source>
        <dbReference type="Google" id="ProtNLM"/>
    </source>
</evidence>
<keyword evidence="4" id="KW-0560">Oxidoreductase</keyword>
<dbReference type="GO" id="GO:0016705">
    <property type="term" value="F:oxidoreductase activity, acting on paired donors, with incorporation or reduction of molecular oxygen"/>
    <property type="evidence" value="ECO:0007669"/>
    <property type="project" value="InterPro"/>
</dbReference>
<dbReference type="EMBL" id="OC928851">
    <property type="protein sequence ID" value="CAD7657967.1"/>
    <property type="molecule type" value="Genomic_DNA"/>
</dbReference>
<keyword evidence="9" id="KW-1185">Reference proteome</keyword>
<organism evidence="8">
    <name type="scientific">Oppiella nova</name>
    <dbReference type="NCBI Taxonomy" id="334625"/>
    <lineage>
        <taxon>Eukaryota</taxon>
        <taxon>Metazoa</taxon>
        <taxon>Ecdysozoa</taxon>
        <taxon>Arthropoda</taxon>
        <taxon>Chelicerata</taxon>
        <taxon>Arachnida</taxon>
        <taxon>Acari</taxon>
        <taxon>Acariformes</taxon>
        <taxon>Sarcoptiformes</taxon>
        <taxon>Oribatida</taxon>
        <taxon>Brachypylina</taxon>
        <taxon>Oppioidea</taxon>
        <taxon>Oppiidae</taxon>
        <taxon>Oppiella</taxon>
    </lineage>
</organism>
<dbReference type="Gene3D" id="1.10.630.10">
    <property type="entry name" value="Cytochrome P450"/>
    <property type="match status" value="1"/>
</dbReference>
<dbReference type="Pfam" id="PF00067">
    <property type="entry name" value="p450"/>
    <property type="match status" value="1"/>
</dbReference>
<dbReference type="AlphaFoldDB" id="A0A7R9MDE7"/>
<dbReference type="PANTHER" id="PTHR24302:SF15">
    <property type="entry name" value="FATTY-ACID PEROXYGENASE"/>
    <property type="match status" value="1"/>
</dbReference>
<dbReference type="SUPFAM" id="SSF48264">
    <property type="entry name" value="Cytochrome P450"/>
    <property type="match status" value="1"/>
</dbReference>
<evidence type="ECO:0000256" key="4">
    <source>
        <dbReference type="ARBA" id="ARBA00023002"/>
    </source>
</evidence>
<accession>A0A7R9MDE7</accession>
<dbReference type="PANTHER" id="PTHR24302">
    <property type="entry name" value="CYTOCHROME P450 FAMILY 3"/>
    <property type="match status" value="1"/>
</dbReference>
<evidence type="ECO:0000256" key="1">
    <source>
        <dbReference type="ARBA" id="ARBA00010617"/>
    </source>
</evidence>
<evidence type="ECO:0000256" key="5">
    <source>
        <dbReference type="ARBA" id="ARBA00023004"/>
    </source>
</evidence>
<evidence type="ECO:0000313" key="9">
    <source>
        <dbReference type="Proteomes" id="UP000728032"/>
    </source>
</evidence>
<gene>
    <name evidence="8" type="ORF">ONB1V03_LOCUS14592</name>
</gene>
<dbReference type="GO" id="GO:0020037">
    <property type="term" value="F:heme binding"/>
    <property type="evidence" value="ECO:0007669"/>
    <property type="project" value="InterPro"/>
</dbReference>
<evidence type="ECO:0000256" key="3">
    <source>
        <dbReference type="ARBA" id="ARBA00022723"/>
    </source>
</evidence>
<evidence type="ECO:0000313" key="8">
    <source>
        <dbReference type="EMBL" id="CAD7657967.1"/>
    </source>
</evidence>
<comment type="similarity">
    <text evidence="1">Belongs to the cytochrome P450 family.</text>
</comment>
<name>A0A7R9MDE7_9ACAR</name>
<dbReference type="OrthoDB" id="6504953at2759"/>
<keyword evidence="3" id="KW-0479">Metal-binding</keyword>
<protein>
    <recommendedName>
        <fullName evidence="10">Cytochrome P450</fullName>
    </recommendedName>
</protein>
<dbReference type="InterPro" id="IPR001128">
    <property type="entry name" value="Cyt_P450"/>
</dbReference>
<dbReference type="GO" id="GO:0008395">
    <property type="term" value="F:steroid hydroxylase activity"/>
    <property type="evidence" value="ECO:0007669"/>
    <property type="project" value="TreeGrafter"/>
</dbReference>